<evidence type="ECO:0000313" key="2">
    <source>
        <dbReference type="Proteomes" id="UP000063308"/>
    </source>
</evidence>
<protein>
    <submittedName>
        <fullName evidence="1">Uncharacterized protein</fullName>
    </submittedName>
</protein>
<dbReference type="Proteomes" id="UP000063308">
    <property type="component" value="Chromosome"/>
</dbReference>
<gene>
    <name evidence="1" type="ORF">NK6_3132</name>
</gene>
<reference evidence="1 2" key="1">
    <citation type="submission" date="2014-11" db="EMBL/GenBank/DDBJ databases">
        <title>Symbiosis island explosion on the genome of extra-slow-growing strains of soybean bradyrhizobia with massive insertion sequences.</title>
        <authorList>
            <person name="Iida T."/>
            <person name="Minamisawa K."/>
        </authorList>
    </citation>
    <scope>NUCLEOTIDE SEQUENCE [LARGE SCALE GENOMIC DNA]</scope>
    <source>
        <strain evidence="1 2">NK6</strain>
    </source>
</reference>
<evidence type="ECO:0000313" key="1">
    <source>
        <dbReference type="EMBL" id="BAR56310.1"/>
    </source>
</evidence>
<organism evidence="1 2">
    <name type="scientific">Bradyrhizobium diazoefficiens</name>
    <dbReference type="NCBI Taxonomy" id="1355477"/>
    <lineage>
        <taxon>Bacteria</taxon>
        <taxon>Pseudomonadati</taxon>
        <taxon>Pseudomonadota</taxon>
        <taxon>Alphaproteobacteria</taxon>
        <taxon>Hyphomicrobiales</taxon>
        <taxon>Nitrobacteraceae</taxon>
        <taxon>Bradyrhizobium</taxon>
    </lineage>
</organism>
<accession>A0A0E3VTV3</accession>
<dbReference type="EMBL" id="AP014685">
    <property type="protein sequence ID" value="BAR56310.1"/>
    <property type="molecule type" value="Genomic_DNA"/>
</dbReference>
<sequence>MADPHASPIAFMKLASFAQVAVTALTSYTRRLEG</sequence>
<name>A0A0E3VTV3_9BRAD</name>
<dbReference type="AlphaFoldDB" id="A0A0E3VTV3"/>
<proteinExistence type="predicted"/>